<dbReference type="OMA" id="MGESIVD"/>
<evidence type="ECO:0000256" key="1">
    <source>
        <dbReference type="SAM" id="Coils"/>
    </source>
</evidence>
<feature type="coiled-coil region" evidence="1">
    <location>
        <begin position="62"/>
        <end position="89"/>
    </location>
</feature>
<evidence type="ECO:0008006" key="5">
    <source>
        <dbReference type="Google" id="ProtNLM"/>
    </source>
</evidence>
<sequence length="632" mass="70044">MGESFALPCLQESVSFGRFEHDSLCWERWSTFPTNKYLEEVEKCSTPGSVAQKKAYFEAHYKRIAARKAELLDQERKREEEECANLGDRSPVGLTCNTSEEEFDVEKSSTQNSVDGTEVPCEVGESTDEVSVKHIDIIGYDELNEEADIMVEQREHIDALSDHFDFTDEVADIMVEQSEHIDEPNDEAGVAEEKKDIQPEHFEEEINGANMIKEKKDIQPNDTDGTDVAEEKRDLLPELIIDSNSGTNMIKENKDIQTQLVDVNEDSCLKVEISHIEKPDEPVLVKEDTASARVWHDKEVLPQEKVVERKVAEKGAKNPVKLVDPMKTKKMTTDTTNSKKKPASPIPATLVKKTTDKTSSKKKPASPIPATLVKKTTATTNSKKAPASPIPKKPAASMPKSPMMSTPKSLKPELTKTAKSTTRPSVQKENGCTPLSSKKATRPESKRVLPTSLHMSFSLGPAHSDSASLTPMRNSLIMERMGDKDIVKRAFRAFRNVSQLSPPSLVKPTTPNQSATKNIEVKVTTPDNVQKKKEGIKKNVGVDQRNGKAVPAFGSKSLNQGRQQREVSKKLEPKTNIKDSGNTDLLSKLKAEKATDFRKSTPGIDSKPKLSSSYNQGHGFLRGSARKVDARV</sequence>
<keyword evidence="1" id="KW-0175">Coiled coil</keyword>
<proteinExistence type="predicted"/>
<evidence type="ECO:0000313" key="3">
    <source>
        <dbReference type="EnsemblPlants" id="AUR62026511-RA:cds"/>
    </source>
</evidence>
<feature type="compositionally biased region" description="Basic and acidic residues" evidence="2">
    <location>
        <begin position="587"/>
        <end position="599"/>
    </location>
</feature>
<feature type="region of interest" description="Disordered" evidence="2">
    <location>
        <begin position="310"/>
        <end position="469"/>
    </location>
</feature>
<dbReference type="Gramene" id="AUR62026511-RA">
    <property type="protein sequence ID" value="AUR62026511-RA:cds"/>
    <property type="gene ID" value="AUR62026511"/>
</dbReference>
<feature type="region of interest" description="Disordered" evidence="2">
    <location>
        <begin position="208"/>
        <end position="231"/>
    </location>
</feature>
<evidence type="ECO:0000313" key="4">
    <source>
        <dbReference type="Proteomes" id="UP000596660"/>
    </source>
</evidence>
<reference evidence="3" key="1">
    <citation type="journal article" date="2017" name="Nature">
        <title>The genome of Chenopodium quinoa.</title>
        <authorList>
            <person name="Jarvis D.E."/>
            <person name="Ho Y.S."/>
            <person name="Lightfoot D.J."/>
            <person name="Schmoeckel S.M."/>
            <person name="Li B."/>
            <person name="Borm T.J.A."/>
            <person name="Ohyanagi H."/>
            <person name="Mineta K."/>
            <person name="Michell C.T."/>
            <person name="Saber N."/>
            <person name="Kharbatia N.M."/>
            <person name="Rupper R.R."/>
            <person name="Sharp A.R."/>
            <person name="Dally N."/>
            <person name="Boughton B.A."/>
            <person name="Woo Y.H."/>
            <person name="Gao G."/>
            <person name="Schijlen E.G.W.M."/>
            <person name="Guo X."/>
            <person name="Momin A.A."/>
            <person name="Negrao S."/>
            <person name="Al-Babili S."/>
            <person name="Gehring C."/>
            <person name="Roessner U."/>
            <person name="Jung C."/>
            <person name="Murphy K."/>
            <person name="Arold S.T."/>
            <person name="Gojobori T."/>
            <person name="van der Linden C.G."/>
            <person name="van Loo E.N."/>
            <person name="Jellen E.N."/>
            <person name="Maughan P.J."/>
            <person name="Tester M."/>
        </authorList>
    </citation>
    <scope>NUCLEOTIDE SEQUENCE [LARGE SCALE GENOMIC DNA]</scope>
    <source>
        <strain evidence="3">cv. PI 614886</strain>
    </source>
</reference>
<feature type="compositionally biased region" description="Low complexity" evidence="2">
    <location>
        <begin position="374"/>
        <end position="387"/>
    </location>
</feature>
<dbReference type="PANTHER" id="PTHR47286">
    <property type="entry name" value="F3I6.9 PROTEIN"/>
    <property type="match status" value="1"/>
</dbReference>
<feature type="compositionally biased region" description="Low complexity" evidence="2">
    <location>
        <begin position="393"/>
        <end position="409"/>
    </location>
</feature>
<evidence type="ECO:0000256" key="2">
    <source>
        <dbReference type="SAM" id="MobiDB-lite"/>
    </source>
</evidence>
<dbReference type="Proteomes" id="UP000596660">
    <property type="component" value="Unplaced"/>
</dbReference>
<reference evidence="3" key="2">
    <citation type="submission" date="2021-03" db="UniProtKB">
        <authorList>
            <consortium name="EnsemblPlants"/>
        </authorList>
    </citation>
    <scope>IDENTIFICATION</scope>
</reference>
<protein>
    <recommendedName>
        <fullName evidence="5">TPX2 C-terminal domain-containing protein</fullName>
    </recommendedName>
</protein>
<feature type="compositionally biased region" description="Basic and acidic residues" evidence="2">
    <location>
        <begin position="563"/>
        <end position="577"/>
    </location>
</feature>
<feature type="region of interest" description="Disordered" evidence="2">
    <location>
        <begin position="100"/>
        <end position="126"/>
    </location>
</feature>
<feature type="compositionally biased region" description="Polar residues" evidence="2">
    <location>
        <begin position="417"/>
        <end position="438"/>
    </location>
</feature>
<dbReference type="EnsemblPlants" id="AUR62026511-RA">
    <property type="protein sequence ID" value="AUR62026511-RA:cds"/>
    <property type="gene ID" value="AUR62026511"/>
</dbReference>
<feature type="region of interest" description="Disordered" evidence="2">
    <location>
        <begin position="529"/>
        <end position="632"/>
    </location>
</feature>
<dbReference type="PANTHER" id="PTHR47286:SF2">
    <property type="entry name" value="F3I6.9 PROTEIN"/>
    <property type="match status" value="1"/>
</dbReference>
<organism evidence="3 4">
    <name type="scientific">Chenopodium quinoa</name>
    <name type="common">Quinoa</name>
    <dbReference type="NCBI Taxonomy" id="63459"/>
    <lineage>
        <taxon>Eukaryota</taxon>
        <taxon>Viridiplantae</taxon>
        <taxon>Streptophyta</taxon>
        <taxon>Embryophyta</taxon>
        <taxon>Tracheophyta</taxon>
        <taxon>Spermatophyta</taxon>
        <taxon>Magnoliopsida</taxon>
        <taxon>eudicotyledons</taxon>
        <taxon>Gunneridae</taxon>
        <taxon>Pentapetalae</taxon>
        <taxon>Caryophyllales</taxon>
        <taxon>Chenopodiaceae</taxon>
        <taxon>Chenopodioideae</taxon>
        <taxon>Atripliceae</taxon>
        <taxon>Chenopodium</taxon>
    </lineage>
</organism>
<name>A0A803MBP4_CHEQI</name>
<dbReference type="AlphaFoldDB" id="A0A803MBP4"/>
<accession>A0A803MBP4</accession>
<keyword evidence="4" id="KW-1185">Reference proteome</keyword>